<evidence type="ECO:0000313" key="3">
    <source>
        <dbReference type="Proteomes" id="UP000263014"/>
    </source>
</evidence>
<feature type="chain" id="PRO_5038948578" evidence="1">
    <location>
        <begin position="36"/>
        <end position="446"/>
    </location>
</feature>
<dbReference type="InterPro" id="IPR006059">
    <property type="entry name" value="SBP"/>
</dbReference>
<organism evidence="2 3">
    <name type="scientific">Hungatella hathewayi</name>
    <dbReference type="NCBI Taxonomy" id="154046"/>
    <lineage>
        <taxon>Bacteria</taxon>
        <taxon>Bacillati</taxon>
        <taxon>Bacillota</taxon>
        <taxon>Clostridia</taxon>
        <taxon>Lachnospirales</taxon>
        <taxon>Lachnospiraceae</taxon>
        <taxon>Hungatella</taxon>
    </lineage>
</organism>
<proteinExistence type="predicted"/>
<dbReference type="PANTHER" id="PTHR43649">
    <property type="entry name" value="ARABINOSE-BINDING PROTEIN-RELATED"/>
    <property type="match status" value="1"/>
</dbReference>
<dbReference type="Gene3D" id="3.40.190.10">
    <property type="entry name" value="Periplasmic binding protein-like II"/>
    <property type="match status" value="1"/>
</dbReference>
<dbReference type="PROSITE" id="PS51257">
    <property type="entry name" value="PROKAR_LIPOPROTEIN"/>
    <property type="match status" value="1"/>
</dbReference>
<dbReference type="PANTHER" id="PTHR43649:SF12">
    <property type="entry name" value="DIACETYLCHITOBIOSE BINDING PROTEIN DASA"/>
    <property type="match status" value="1"/>
</dbReference>
<evidence type="ECO:0000313" key="2">
    <source>
        <dbReference type="EMBL" id="RGJ05432.1"/>
    </source>
</evidence>
<sequence length="446" mass="49072">MNQDCKEEIKVIKLWKKGIALTMAAAMAVSLTACGGGNSSSGGSKEAGNTPAADAGGKLNVAIWDNGQKPGLDQILADFTKETGIETDLQVITWDSYWTLLEAGASGGDMPDVFWMHSNEATKYMSNDILLDLTDKVASSEKLEMDKFPSDIKEMYQYDGKTYAVPKDIDTIALWYNKDMFDEAGIAYPDDTWTWDDLYDAAVKLTKDDGSQYGIAMNPSNEQDGWMNVIYSMGGNVISDDMKKSGFDDPNTIKAMEYVDKLVKDAMPPAAVMSETGTDVLLGSGKIAMLSQGSWMVAAFKDNEYIAEHCDVAVLPKDAETGKRVSLYNGLGWAASANTKNPEAAWKLIEFLGTKDMQLKQAQLGVTMAAYEGVSDEWVNNTDKFNLQPYLDMMNGDIVFRPHSRSTLVWWNMMTTELKEAWSGNQDMAAVCGTISEKMDQMLADE</sequence>
<dbReference type="AlphaFoldDB" id="A0A374P999"/>
<dbReference type="EMBL" id="QSON01000004">
    <property type="protein sequence ID" value="RGJ05432.1"/>
    <property type="molecule type" value="Genomic_DNA"/>
</dbReference>
<keyword evidence="1" id="KW-0732">Signal</keyword>
<reference evidence="2 3" key="1">
    <citation type="submission" date="2018-08" db="EMBL/GenBank/DDBJ databases">
        <title>A genome reference for cultivated species of the human gut microbiota.</title>
        <authorList>
            <person name="Zou Y."/>
            <person name="Xue W."/>
            <person name="Luo G."/>
        </authorList>
    </citation>
    <scope>NUCLEOTIDE SEQUENCE [LARGE SCALE GENOMIC DNA]</scope>
    <source>
        <strain evidence="2 3">TM09-12</strain>
    </source>
</reference>
<evidence type="ECO:0000256" key="1">
    <source>
        <dbReference type="SAM" id="SignalP"/>
    </source>
</evidence>
<feature type="signal peptide" evidence="1">
    <location>
        <begin position="1"/>
        <end position="35"/>
    </location>
</feature>
<dbReference type="RefSeq" id="WP_117633239.1">
    <property type="nucleotide sequence ID" value="NZ_QSON01000004.1"/>
</dbReference>
<dbReference type="Pfam" id="PF01547">
    <property type="entry name" value="SBP_bac_1"/>
    <property type="match status" value="1"/>
</dbReference>
<comment type="caution">
    <text evidence="2">The sequence shown here is derived from an EMBL/GenBank/DDBJ whole genome shotgun (WGS) entry which is preliminary data.</text>
</comment>
<dbReference type="CDD" id="cd13585">
    <property type="entry name" value="PBP2_TMBP_like"/>
    <property type="match status" value="1"/>
</dbReference>
<gene>
    <name evidence="2" type="ORF">DXD79_11135</name>
</gene>
<dbReference type="Proteomes" id="UP000263014">
    <property type="component" value="Unassembled WGS sequence"/>
</dbReference>
<name>A0A374P999_9FIRM</name>
<dbReference type="InterPro" id="IPR050490">
    <property type="entry name" value="Bact_solute-bd_prot1"/>
</dbReference>
<dbReference type="SUPFAM" id="SSF53850">
    <property type="entry name" value="Periplasmic binding protein-like II"/>
    <property type="match status" value="1"/>
</dbReference>
<accession>A0A374P999</accession>
<protein>
    <submittedName>
        <fullName evidence="2">Sugar ABC transporter substrate-binding protein</fullName>
    </submittedName>
</protein>